<dbReference type="InterPro" id="IPR027417">
    <property type="entry name" value="P-loop_NTPase"/>
</dbReference>
<dbReference type="Gene3D" id="1.10.10.60">
    <property type="entry name" value="Homeodomain-like"/>
    <property type="match status" value="1"/>
</dbReference>
<name>A0A7G8Q1S3_9GAMM</name>
<dbReference type="Pfam" id="PF13481">
    <property type="entry name" value="AAA_25"/>
    <property type="match status" value="1"/>
</dbReference>
<gene>
    <name evidence="2" type="ORF">H8F01_16810</name>
</gene>
<sequence length="306" mass="33603">MRSINFTRADQVEFKPTDWLIDGWLVKDTLAGLVAPSGACKSFLAIDWACRVATGSLWFGRNVKQGAVFYLAGEGRTGLRKRIAAWERHNGISIEGAPLFLADSLPILCEDYAHVGIINSIEDIAESIFFDSGCDPELIVIDTVARAMGGANENSSEDMGRLIRACDSLRTRWGATVLTVHHTGHDPNNQERGRGSSAYKAALDSEMVIKPGDPDFTLKATKAKDWAEPTPLTLRRVPVEIELPQLDGKILLETSLALHDATGAMVESKRQAAVIEMFRQGKSQREIAEETGTPRTTVQRWLKKAA</sequence>
<organism evidence="2 3">
    <name type="scientific">Dyella telluris</name>
    <dbReference type="NCBI Taxonomy" id="2763498"/>
    <lineage>
        <taxon>Bacteria</taxon>
        <taxon>Pseudomonadati</taxon>
        <taxon>Pseudomonadota</taxon>
        <taxon>Gammaproteobacteria</taxon>
        <taxon>Lysobacterales</taxon>
        <taxon>Rhodanobacteraceae</taxon>
        <taxon>Dyella</taxon>
    </lineage>
</organism>
<dbReference type="RefSeq" id="WP_187056203.1">
    <property type="nucleotide sequence ID" value="NZ_CP060412.1"/>
</dbReference>
<dbReference type="Gene3D" id="3.40.50.300">
    <property type="entry name" value="P-loop containing nucleotide triphosphate hydrolases"/>
    <property type="match status" value="1"/>
</dbReference>
<dbReference type="AlphaFoldDB" id="A0A7G8Q1S3"/>
<proteinExistence type="predicted"/>
<protein>
    <submittedName>
        <fullName evidence="2">AAA family ATPase</fullName>
    </submittedName>
</protein>
<dbReference type="Proteomes" id="UP000515873">
    <property type="component" value="Chromosome"/>
</dbReference>
<dbReference type="SUPFAM" id="SSF52540">
    <property type="entry name" value="P-loop containing nucleoside triphosphate hydrolases"/>
    <property type="match status" value="1"/>
</dbReference>
<dbReference type="KEGG" id="dtl:H8F01_16810"/>
<accession>A0A7G8Q1S3</accession>
<dbReference type="CDD" id="cd01125">
    <property type="entry name" value="RepA_RSF1010_like"/>
    <property type="match status" value="1"/>
</dbReference>
<dbReference type="InterPro" id="IPR038724">
    <property type="entry name" value="RepA"/>
</dbReference>
<evidence type="ECO:0000313" key="2">
    <source>
        <dbReference type="EMBL" id="QNK00731.1"/>
    </source>
</evidence>
<feature type="region of interest" description="Disordered" evidence="1">
    <location>
        <begin position="286"/>
        <end position="306"/>
    </location>
</feature>
<dbReference type="Pfam" id="PF13384">
    <property type="entry name" value="HTH_23"/>
    <property type="match status" value="1"/>
</dbReference>
<evidence type="ECO:0000256" key="1">
    <source>
        <dbReference type="SAM" id="MobiDB-lite"/>
    </source>
</evidence>
<reference evidence="2 3" key="1">
    <citation type="submission" date="2020-08" db="EMBL/GenBank/DDBJ databases">
        <title>Dyella sp. G9 isolated from forest soil.</title>
        <authorList>
            <person name="Fu J."/>
            <person name="Qiu L."/>
        </authorList>
    </citation>
    <scope>NUCLEOTIDE SEQUENCE [LARGE SCALE GENOMIC DNA]</scope>
    <source>
        <strain evidence="2 3">G9</strain>
    </source>
</reference>
<dbReference type="EMBL" id="CP060412">
    <property type="protein sequence ID" value="QNK00731.1"/>
    <property type="molecule type" value="Genomic_DNA"/>
</dbReference>
<keyword evidence="3" id="KW-1185">Reference proteome</keyword>
<evidence type="ECO:0000313" key="3">
    <source>
        <dbReference type="Proteomes" id="UP000515873"/>
    </source>
</evidence>